<dbReference type="Pfam" id="PF02771">
    <property type="entry name" value="Acyl-CoA_dh_N"/>
    <property type="match status" value="1"/>
</dbReference>
<dbReference type="Proteomes" id="UP001183202">
    <property type="component" value="Unassembled WGS sequence"/>
</dbReference>
<organism evidence="4 5">
    <name type="scientific">Pseudonocardia charpentierae</name>
    <dbReference type="NCBI Taxonomy" id="3075545"/>
    <lineage>
        <taxon>Bacteria</taxon>
        <taxon>Bacillati</taxon>
        <taxon>Actinomycetota</taxon>
        <taxon>Actinomycetes</taxon>
        <taxon>Pseudonocardiales</taxon>
        <taxon>Pseudonocardiaceae</taxon>
        <taxon>Pseudonocardia</taxon>
    </lineage>
</organism>
<dbReference type="InterPro" id="IPR037069">
    <property type="entry name" value="AcylCoA_DH/ox_N_sf"/>
</dbReference>
<dbReference type="PANTHER" id="PTHR43884:SF12">
    <property type="entry name" value="ISOVALERYL-COA DEHYDROGENASE, MITOCHONDRIAL-RELATED"/>
    <property type="match status" value="1"/>
</dbReference>
<dbReference type="SUPFAM" id="SSF47203">
    <property type="entry name" value="Acyl-CoA dehydrogenase C-terminal domain-like"/>
    <property type="match status" value="1"/>
</dbReference>
<dbReference type="Gene3D" id="2.40.110.10">
    <property type="entry name" value="Butyryl-CoA Dehydrogenase, subunit A, domain 2"/>
    <property type="match status" value="1"/>
</dbReference>
<dbReference type="InterPro" id="IPR046373">
    <property type="entry name" value="Acyl-CoA_Oxase/DH_mid-dom_sf"/>
</dbReference>
<dbReference type="Pfam" id="PF08028">
    <property type="entry name" value="Acyl-CoA_dh_2"/>
    <property type="match status" value="1"/>
</dbReference>
<evidence type="ECO:0000259" key="2">
    <source>
        <dbReference type="Pfam" id="PF02771"/>
    </source>
</evidence>
<keyword evidence="5" id="KW-1185">Reference proteome</keyword>
<evidence type="ECO:0000256" key="1">
    <source>
        <dbReference type="ARBA" id="ARBA00023002"/>
    </source>
</evidence>
<dbReference type="EMBL" id="JAVREJ010000031">
    <property type="protein sequence ID" value="MDT0353412.1"/>
    <property type="molecule type" value="Genomic_DNA"/>
</dbReference>
<dbReference type="InterPro" id="IPR009100">
    <property type="entry name" value="AcylCoA_DH/oxidase_NM_dom_sf"/>
</dbReference>
<reference evidence="5" key="1">
    <citation type="submission" date="2023-07" db="EMBL/GenBank/DDBJ databases">
        <title>30 novel species of actinomycetes from the DSMZ collection.</title>
        <authorList>
            <person name="Nouioui I."/>
        </authorList>
    </citation>
    <scope>NUCLEOTIDE SEQUENCE [LARGE SCALE GENOMIC DNA]</scope>
    <source>
        <strain evidence="5">DSM 45834</strain>
    </source>
</reference>
<dbReference type="SUPFAM" id="SSF56645">
    <property type="entry name" value="Acyl-CoA dehydrogenase NM domain-like"/>
    <property type="match status" value="1"/>
</dbReference>
<feature type="domain" description="Acyl-CoA dehydrogenase C-terminal" evidence="3">
    <location>
        <begin position="234"/>
        <end position="365"/>
    </location>
</feature>
<evidence type="ECO:0000259" key="3">
    <source>
        <dbReference type="Pfam" id="PF08028"/>
    </source>
</evidence>
<accession>A0ABU2NIL4</accession>
<dbReference type="Gene3D" id="1.10.540.10">
    <property type="entry name" value="Acyl-CoA dehydrogenase/oxidase, N-terminal domain"/>
    <property type="match status" value="1"/>
</dbReference>
<feature type="domain" description="Acyl-CoA dehydrogenase/oxidase N-terminal" evidence="2">
    <location>
        <begin position="16"/>
        <end position="92"/>
    </location>
</feature>
<gene>
    <name evidence="4" type="ORF">RM445_28290</name>
</gene>
<name>A0ABU2NIL4_9PSEU</name>
<dbReference type="PIRSF" id="PIRSF016578">
    <property type="entry name" value="HsaA"/>
    <property type="match status" value="1"/>
</dbReference>
<dbReference type="InterPro" id="IPR013107">
    <property type="entry name" value="Acyl-CoA_DH_C"/>
</dbReference>
<keyword evidence="1" id="KW-0560">Oxidoreductase</keyword>
<evidence type="ECO:0000313" key="4">
    <source>
        <dbReference type="EMBL" id="MDT0353412.1"/>
    </source>
</evidence>
<dbReference type="Gene3D" id="1.20.140.10">
    <property type="entry name" value="Butyryl-CoA Dehydrogenase, subunit A, domain 3"/>
    <property type="match status" value="1"/>
</dbReference>
<dbReference type="PANTHER" id="PTHR43884">
    <property type="entry name" value="ACYL-COA DEHYDROGENASE"/>
    <property type="match status" value="1"/>
</dbReference>
<dbReference type="InterPro" id="IPR036250">
    <property type="entry name" value="AcylCo_DH-like_C"/>
</dbReference>
<protein>
    <submittedName>
        <fullName evidence="4">Acyl-CoA dehydrogenase family protein</fullName>
    </submittedName>
</protein>
<dbReference type="InterPro" id="IPR013786">
    <property type="entry name" value="AcylCoA_DH/ox_N"/>
</dbReference>
<dbReference type="RefSeq" id="WP_311559926.1">
    <property type="nucleotide sequence ID" value="NZ_JAVREJ010000031.1"/>
</dbReference>
<evidence type="ECO:0000313" key="5">
    <source>
        <dbReference type="Proteomes" id="UP001183202"/>
    </source>
</evidence>
<sequence>MATGEQPAATAADVLDATRELAPTIAARAAEIETARRLPPDLLDELRRIGCFRVLRPRTHGGLGADLPEAMRIIESLARADASVAWTVMIGAATWIDMAGLPRATFDALFATPDVITAGVFNPTGSIAVTPGGYQVSGRWSFASGCQHADWLFGNCIEGVVDGVPQMRMAVLAPEQVVIEDTWTVSGLCGTGSHHFRADSIVVPAERTWRPLTDPRCVDEPIVRIPPLALISLITASVPLGLAQGALDDIHAIAARKVPLLAGAPLAANPHFQFELATADTELRAARALLYESAESAWKTVTTGGELTLEQRARIRAAGVWVTTRSAAVVETAYRSGGGSSIYADCPLQRRLRDVHAVTQHFAVKPDTLTTAGAVLAGQDVTVPVF</sequence>
<comment type="caution">
    <text evidence="4">The sequence shown here is derived from an EMBL/GenBank/DDBJ whole genome shotgun (WGS) entry which is preliminary data.</text>
</comment>
<proteinExistence type="predicted"/>